<keyword evidence="1" id="KW-1133">Transmembrane helix</keyword>
<protein>
    <submittedName>
        <fullName evidence="2">Uncharacterized protein</fullName>
    </submittedName>
</protein>
<keyword evidence="3" id="KW-1185">Reference proteome</keyword>
<reference evidence="2 3" key="1">
    <citation type="submission" date="2019-03" db="EMBL/GenBank/DDBJ databases">
        <title>Genomic Encyclopedia of Type Strains, Phase IV (KMG-IV): sequencing the most valuable type-strain genomes for metagenomic binning, comparative biology and taxonomic classification.</title>
        <authorList>
            <person name="Goeker M."/>
        </authorList>
    </citation>
    <scope>NUCLEOTIDE SEQUENCE [LARGE SCALE GENOMIC DNA]</scope>
    <source>
        <strain evidence="2 3">DSM 28403</strain>
    </source>
</reference>
<comment type="caution">
    <text evidence="2">The sequence shown here is derived from an EMBL/GenBank/DDBJ whole genome shotgun (WGS) entry which is preliminary data.</text>
</comment>
<dbReference type="RefSeq" id="WP_133543788.1">
    <property type="nucleotide sequence ID" value="NZ_SNYQ01000002.1"/>
</dbReference>
<dbReference type="EMBL" id="SNYQ01000002">
    <property type="protein sequence ID" value="TDQ59063.1"/>
    <property type="molecule type" value="Genomic_DNA"/>
</dbReference>
<dbReference type="AlphaFoldDB" id="A0A4R6VBP9"/>
<name>A0A4R6VBP9_9PAST</name>
<proteinExistence type="predicted"/>
<evidence type="ECO:0000256" key="1">
    <source>
        <dbReference type="SAM" id="Phobius"/>
    </source>
</evidence>
<keyword evidence="1" id="KW-0812">Transmembrane</keyword>
<dbReference type="Proteomes" id="UP000295657">
    <property type="component" value="Unassembled WGS sequence"/>
</dbReference>
<keyword evidence="1" id="KW-0472">Membrane</keyword>
<sequence>MKKFSAIIQSFLALPFAALSVYLLYHQNQLIIEGKRPYIFFTPKVVASKTVPQGLEFQLVVGNYGEGTAIIDKFSIISAGKTYTSDLGSQWKNILHQHGIAEQCPMSEGWLIKGSVLSSGQEEDKFLSLIYSTNNSQIKQQCIVPFVNMLKEGKIKIKLKYRSIYKDYDDELTIQYDFSPVLPLLI</sequence>
<feature type="transmembrane region" description="Helical" evidence="1">
    <location>
        <begin position="6"/>
        <end position="25"/>
    </location>
</feature>
<evidence type="ECO:0000313" key="2">
    <source>
        <dbReference type="EMBL" id="TDQ59063.1"/>
    </source>
</evidence>
<organism evidence="2 3">
    <name type="scientific">Mesocricetibacter intestinalis</name>
    <dbReference type="NCBI Taxonomy" id="1521930"/>
    <lineage>
        <taxon>Bacteria</taxon>
        <taxon>Pseudomonadati</taxon>
        <taxon>Pseudomonadota</taxon>
        <taxon>Gammaproteobacteria</taxon>
        <taxon>Pasteurellales</taxon>
        <taxon>Pasteurellaceae</taxon>
        <taxon>Mesocricetibacter</taxon>
    </lineage>
</organism>
<dbReference type="OrthoDB" id="5688421at2"/>
<accession>A0A4R6VBP9</accession>
<gene>
    <name evidence="2" type="ORF">EDC45_0855</name>
</gene>
<evidence type="ECO:0000313" key="3">
    <source>
        <dbReference type="Proteomes" id="UP000295657"/>
    </source>
</evidence>